<protein>
    <recommendedName>
        <fullName evidence="1">ATPase dynein-related AAA domain-containing protein</fullName>
    </recommendedName>
</protein>
<dbReference type="InterPro" id="IPR027417">
    <property type="entry name" value="P-loop_NTPase"/>
</dbReference>
<organism evidence="2">
    <name type="scientific">uncultured Anaerotruncus sp</name>
    <dbReference type="NCBI Taxonomy" id="905011"/>
    <lineage>
        <taxon>Bacteria</taxon>
        <taxon>Bacillati</taxon>
        <taxon>Bacillota</taxon>
        <taxon>Clostridia</taxon>
        <taxon>Eubacteriales</taxon>
        <taxon>Oscillospiraceae</taxon>
        <taxon>Anaerotruncus</taxon>
        <taxon>environmental samples</taxon>
    </lineage>
</organism>
<feature type="domain" description="ATPase dynein-related AAA" evidence="1">
    <location>
        <begin position="35"/>
        <end position="71"/>
    </location>
</feature>
<sequence>MSLEQNQVQFFLGANAPQGFVSRFDQLCRQDWRCFILKGAPGLGKSTLMRQAAALLQDRCENIEYILCSSDPHSLDAVLFHDLKIAIADGTSPHVIEPMFPGVCERVVQLSDCLDDDSLFQLRDEIIPLYLSGMHTGEQASRYLSAAAALLGDTYRIALECTDAAKIARFAQRVASREFKRTGDRKGTEHFRFLSAFTGEGCVTLDHTARLLAERIYFLEDDWGASSRLLLYHLRTLALDAGYDVITCQSPLYPDDRMEHLFIPQLSLGFMSVHFGHRPVLEPYKVVNARRFTDQSAIKLRKKRISFNRKAALQMLEQATLLLFEGMENHRCIEGYYASALDYEHLDQLADGMLRRLVRMADEALPPFEG</sequence>
<accession>A0A6N2V9I7</accession>
<dbReference type="EMBL" id="CACRSL010000005">
    <property type="protein sequence ID" value="VYT26153.1"/>
    <property type="molecule type" value="Genomic_DNA"/>
</dbReference>
<gene>
    <name evidence="2" type="ORF">AULFYP135_02340</name>
</gene>
<dbReference type="SUPFAM" id="SSF52540">
    <property type="entry name" value="P-loop containing nucleoside triphosphate hydrolases"/>
    <property type="match status" value="1"/>
</dbReference>
<dbReference type="Pfam" id="PF07728">
    <property type="entry name" value="AAA_5"/>
    <property type="match status" value="1"/>
</dbReference>
<proteinExistence type="predicted"/>
<evidence type="ECO:0000259" key="1">
    <source>
        <dbReference type="Pfam" id="PF07728"/>
    </source>
</evidence>
<evidence type="ECO:0000313" key="2">
    <source>
        <dbReference type="EMBL" id="VYT26153.1"/>
    </source>
</evidence>
<reference evidence="2" key="1">
    <citation type="submission" date="2019-11" db="EMBL/GenBank/DDBJ databases">
        <authorList>
            <person name="Feng L."/>
        </authorList>
    </citation>
    <scope>NUCLEOTIDE SEQUENCE</scope>
    <source>
        <strain evidence="2">AundefinedLFYP135</strain>
    </source>
</reference>
<dbReference type="InterPro" id="IPR011704">
    <property type="entry name" value="ATPase_dyneun-rel_AAA"/>
</dbReference>
<dbReference type="GO" id="GO:0016887">
    <property type="term" value="F:ATP hydrolysis activity"/>
    <property type="evidence" value="ECO:0007669"/>
    <property type="project" value="InterPro"/>
</dbReference>
<dbReference type="AlphaFoldDB" id="A0A6N2V9I7"/>
<dbReference type="GO" id="GO:0005524">
    <property type="term" value="F:ATP binding"/>
    <property type="evidence" value="ECO:0007669"/>
    <property type="project" value="InterPro"/>
</dbReference>
<name>A0A6N2V9I7_9FIRM</name>